<reference evidence="1" key="1">
    <citation type="submission" date="2018-06" db="EMBL/GenBank/DDBJ databases">
        <authorList>
            <person name="Zhirakovskaya E."/>
        </authorList>
    </citation>
    <scope>NUCLEOTIDE SEQUENCE</scope>
</reference>
<accession>A0A3B0RST7</accession>
<organism evidence="1">
    <name type="scientific">hydrothermal vent metagenome</name>
    <dbReference type="NCBI Taxonomy" id="652676"/>
    <lineage>
        <taxon>unclassified sequences</taxon>
        <taxon>metagenomes</taxon>
        <taxon>ecological metagenomes</taxon>
    </lineage>
</organism>
<protein>
    <submittedName>
        <fullName evidence="1">Uncharacterized protein</fullName>
    </submittedName>
</protein>
<dbReference type="AlphaFoldDB" id="A0A3B0RST7"/>
<dbReference type="EMBL" id="UOED01000092">
    <property type="protein sequence ID" value="VAV94592.1"/>
    <property type="molecule type" value="Genomic_DNA"/>
</dbReference>
<proteinExistence type="predicted"/>
<evidence type="ECO:0000313" key="1">
    <source>
        <dbReference type="EMBL" id="VAV94592.1"/>
    </source>
</evidence>
<gene>
    <name evidence="1" type="ORF">MNBD_ALPHA02-690</name>
</gene>
<sequence length="636" mass="69255">MIRKHYTIVIFTGLVLWSVPTARAAQSQPDQIEQPAAAADTPPKSILFPENAPGPYIPSDIPQEKINEDVITEGETIEIIPEENNVAPIDSDVETAELVEIIPAAKGLLTEENGGFPMTLWQGSARGRVMQLLSVLPVPTKSPVLESLTRKLLLSVATVPKDPAFLPDSGAVDDTAAFLNLRIEKISQTGDLQTLVSFLKILPPESYAGSRKISDLMLMAGDVAASCELAREAVAADEPDHYWLKLLAYCQAMEGNSEGAALTIESLMEMGDTDFIFYDMINKLSPDQATEETTQVFSSGLDQLDPLTYSLLSVLDQPIDARLFDGAPPLVLYALSANPNVQKEDRLKAAAQSYDTATFPTGKLIPLLGNVSFSGEEYENAIAIARSDDGLMGDVLLYQSAARQSDDLQKAEILKVIWERAIAKRDLPRAARLNARTVRSLEPAENLLFHARHITRALMLAGNHRKAGAWYDFVRTTAFTGNADATQALVDIWPMMLVSGQNDEIPWSKEILDLWWNGQMTLPPVQRMAKASLFYALAEALGYTVPDAMWQELVRPQIMENSHPIPVAVWRDMIKAARAENLGETLVLGLLASSGDGGPSSLDATGASAVIRALRAVGLEDEAHDLALEILANNGF</sequence>
<name>A0A3B0RST7_9ZZZZ</name>